<dbReference type="Pfam" id="PF02775">
    <property type="entry name" value="TPP_enzyme_C"/>
    <property type="match status" value="1"/>
</dbReference>
<dbReference type="Gene3D" id="3.40.50.970">
    <property type="match status" value="1"/>
</dbReference>
<comment type="caution">
    <text evidence="3">The sequence shown here is derived from an EMBL/GenBank/DDBJ whole genome shotgun (WGS) entry which is preliminary data.</text>
</comment>
<sequence length="287" mass="31806">MAFNYDKYLRIDKMPTLWCWGCGDGVILKSFIRAIDALEWDMDDVCVVSGIGCSGRFSSYINCNTVHTTHGRAVAYATGIKLANPDKHVIVITGDGDGLAIGGNHTIHGCRRNIGLNHILINNFIYGLTNSQTSPTTPRGLWTVTAQYGNIDPNFDATKLAIAAGATFVARGSVIEPDKLTKLFVDGFKHDGYSFFDVFSNCHINLGRKNKMGEAVKNLEWIKNRTISKTKFDMLSDEERVERSLNGELYPLGVLHKDESKIEYTKAYEQVIAAAKDGVAIDFKELK</sequence>
<dbReference type="SUPFAM" id="SSF52518">
    <property type="entry name" value="Thiamin diphosphate-binding fold (THDP-binding)"/>
    <property type="match status" value="1"/>
</dbReference>
<keyword evidence="1" id="KW-0560">Oxidoreductase</keyword>
<protein>
    <submittedName>
        <fullName evidence="3">2-oxoglutarate ferredoxin oxidoreductase subunit beta</fullName>
    </submittedName>
</protein>
<dbReference type="RefSeq" id="WP_212141197.1">
    <property type="nucleotide sequence ID" value="NZ_JAGSSW010000004.1"/>
</dbReference>
<accession>A0ABS5HI56</accession>
<dbReference type="InterPro" id="IPR051457">
    <property type="entry name" value="2-oxoacid:Fd_oxidoreductase"/>
</dbReference>
<organism evidence="3 4">
    <name type="scientific">Campylobacter anatolicus</name>
    <dbReference type="NCBI Taxonomy" id="2829105"/>
    <lineage>
        <taxon>Bacteria</taxon>
        <taxon>Pseudomonadati</taxon>
        <taxon>Campylobacterota</taxon>
        <taxon>Epsilonproteobacteria</taxon>
        <taxon>Campylobacterales</taxon>
        <taxon>Campylobacteraceae</taxon>
        <taxon>Campylobacter</taxon>
    </lineage>
</organism>
<dbReference type="InterPro" id="IPR029061">
    <property type="entry name" value="THDP-binding"/>
</dbReference>
<feature type="domain" description="Thiamine pyrophosphate enzyme TPP-binding" evidence="2">
    <location>
        <begin position="51"/>
        <end position="198"/>
    </location>
</feature>
<dbReference type="PANTHER" id="PTHR48084:SF1">
    <property type="entry name" value="2-OXOGLUTARATE SYNTHASE SUBUNIT KORB"/>
    <property type="match status" value="1"/>
</dbReference>
<dbReference type="PANTHER" id="PTHR48084">
    <property type="entry name" value="2-OXOGLUTARATE OXIDOREDUCTASE SUBUNIT KORB-RELATED"/>
    <property type="match status" value="1"/>
</dbReference>
<evidence type="ECO:0000313" key="3">
    <source>
        <dbReference type="EMBL" id="MBR8463960.1"/>
    </source>
</evidence>
<dbReference type="CDD" id="cd03375">
    <property type="entry name" value="TPP_OGFOR"/>
    <property type="match status" value="1"/>
</dbReference>
<evidence type="ECO:0000313" key="4">
    <source>
        <dbReference type="Proteomes" id="UP000682951"/>
    </source>
</evidence>
<proteinExistence type="predicted"/>
<keyword evidence="4" id="KW-1185">Reference proteome</keyword>
<dbReference type="InterPro" id="IPR011766">
    <property type="entry name" value="TPP_enzyme_TPP-bd"/>
</dbReference>
<dbReference type="Proteomes" id="UP000682951">
    <property type="component" value="Unassembled WGS sequence"/>
</dbReference>
<reference evidence="3 4" key="1">
    <citation type="submission" date="2021-04" db="EMBL/GenBank/DDBJ databases">
        <title>Molecular and phenotypic characterization and identification of bacterial isolates recovered from the Anatolian ground squirrels (Spermophilus xanthoprymnus) and which have the potential to form a new species in the Campylobacter genus.</title>
        <authorList>
            <person name="Aydin F."/>
            <person name="Abay S."/>
            <person name="Kayman T."/>
            <person name="Karakaya E."/>
            <person name="Mustak H.K."/>
            <person name="Mustak I.B."/>
            <person name="Bilgin N."/>
            <person name="Duzler A."/>
            <person name="Sahin O."/>
            <person name="Guran O."/>
            <person name="Saticioglu I.B."/>
        </authorList>
    </citation>
    <scope>NUCLEOTIDE SEQUENCE [LARGE SCALE GENOMIC DNA]</scope>
    <source>
        <strain evidence="4">faydin-G24</strain>
    </source>
</reference>
<name>A0ABS5HI56_9BACT</name>
<evidence type="ECO:0000259" key="2">
    <source>
        <dbReference type="Pfam" id="PF02775"/>
    </source>
</evidence>
<evidence type="ECO:0000256" key="1">
    <source>
        <dbReference type="ARBA" id="ARBA00023002"/>
    </source>
</evidence>
<dbReference type="NCBIfam" id="NF007207">
    <property type="entry name" value="PRK09628.1"/>
    <property type="match status" value="1"/>
</dbReference>
<dbReference type="EMBL" id="JAGSSW010000004">
    <property type="protein sequence ID" value="MBR8463960.1"/>
    <property type="molecule type" value="Genomic_DNA"/>
</dbReference>
<gene>
    <name evidence="3" type="ORF">KDD93_05145</name>
</gene>